<evidence type="ECO:0000256" key="1">
    <source>
        <dbReference type="ARBA" id="ARBA00004613"/>
    </source>
</evidence>
<dbReference type="InterPro" id="IPR010264">
    <property type="entry name" value="Self-incomp_S1"/>
</dbReference>
<dbReference type="GO" id="GO:0060320">
    <property type="term" value="P:rejection of self pollen"/>
    <property type="evidence" value="ECO:0007669"/>
    <property type="project" value="UniProtKB-KW"/>
</dbReference>
<dbReference type="PaxDb" id="3708-A0A078H9K6"/>
<evidence type="ECO:0000256" key="6">
    <source>
        <dbReference type="SAM" id="SignalP"/>
    </source>
</evidence>
<keyword evidence="5 6" id="KW-0732">Signal</keyword>
<protein>
    <submittedName>
        <fullName evidence="7">BnaA02g28510D protein</fullName>
    </submittedName>
</protein>
<evidence type="ECO:0000313" key="8">
    <source>
        <dbReference type="Proteomes" id="UP000028999"/>
    </source>
</evidence>
<comment type="similarity">
    <text evidence="2">Belongs to the plant self-incompatibility (S1) protein family.</text>
</comment>
<feature type="chain" id="PRO_5036451666" evidence="6">
    <location>
        <begin position="21"/>
        <end position="135"/>
    </location>
</feature>
<dbReference type="AlphaFoldDB" id="A0A078H9K6"/>
<keyword evidence="4" id="KW-0964">Secreted</keyword>
<organism evidence="7 8">
    <name type="scientific">Brassica napus</name>
    <name type="common">Rape</name>
    <dbReference type="NCBI Taxonomy" id="3708"/>
    <lineage>
        <taxon>Eukaryota</taxon>
        <taxon>Viridiplantae</taxon>
        <taxon>Streptophyta</taxon>
        <taxon>Embryophyta</taxon>
        <taxon>Tracheophyta</taxon>
        <taxon>Spermatophyta</taxon>
        <taxon>Magnoliopsida</taxon>
        <taxon>eudicotyledons</taxon>
        <taxon>Gunneridae</taxon>
        <taxon>Pentapetalae</taxon>
        <taxon>rosids</taxon>
        <taxon>malvids</taxon>
        <taxon>Brassicales</taxon>
        <taxon>Brassicaceae</taxon>
        <taxon>Brassiceae</taxon>
        <taxon>Brassica</taxon>
    </lineage>
</organism>
<gene>
    <name evidence="7" type="primary">BnaA02g28510D</name>
    <name evidence="7" type="ORF">GSBRNA2T00056174001</name>
</gene>
<evidence type="ECO:0000256" key="4">
    <source>
        <dbReference type="ARBA" id="ARBA00022525"/>
    </source>
</evidence>
<dbReference type="Proteomes" id="UP000028999">
    <property type="component" value="Unassembled WGS sequence"/>
</dbReference>
<dbReference type="Pfam" id="PF05938">
    <property type="entry name" value="Self-incomp_S1"/>
    <property type="match status" value="1"/>
</dbReference>
<dbReference type="GO" id="GO:0005576">
    <property type="term" value="C:extracellular region"/>
    <property type="evidence" value="ECO:0007669"/>
    <property type="project" value="UniProtKB-SubCell"/>
</dbReference>
<reference evidence="7 8" key="1">
    <citation type="journal article" date="2014" name="Science">
        <title>Plant genetics. Early allopolyploid evolution in the post-Neolithic Brassica napus oilseed genome.</title>
        <authorList>
            <person name="Chalhoub B."/>
            <person name="Denoeud F."/>
            <person name="Liu S."/>
            <person name="Parkin I.A."/>
            <person name="Tang H."/>
            <person name="Wang X."/>
            <person name="Chiquet J."/>
            <person name="Belcram H."/>
            <person name="Tong C."/>
            <person name="Samans B."/>
            <person name="Correa M."/>
            <person name="Da Silva C."/>
            <person name="Just J."/>
            <person name="Falentin C."/>
            <person name="Koh C.S."/>
            <person name="Le Clainche I."/>
            <person name="Bernard M."/>
            <person name="Bento P."/>
            <person name="Noel B."/>
            <person name="Labadie K."/>
            <person name="Alberti A."/>
            <person name="Charles M."/>
            <person name="Arnaud D."/>
            <person name="Guo H."/>
            <person name="Daviaud C."/>
            <person name="Alamery S."/>
            <person name="Jabbari K."/>
            <person name="Zhao M."/>
            <person name="Edger P.P."/>
            <person name="Chelaifa H."/>
            <person name="Tack D."/>
            <person name="Lassalle G."/>
            <person name="Mestiri I."/>
            <person name="Schnel N."/>
            <person name="Le Paslier M.C."/>
            <person name="Fan G."/>
            <person name="Renault V."/>
            <person name="Bayer P.E."/>
            <person name="Golicz A.A."/>
            <person name="Manoli S."/>
            <person name="Lee T.H."/>
            <person name="Thi V.H."/>
            <person name="Chalabi S."/>
            <person name="Hu Q."/>
            <person name="Fan C."/>
            <person name="Tollenaere R."/>
            <person name="Lu Y."/>
            <person name="Battail C."/>
            <person name="Shen J."/>
            <person name="Sidebottom C.H."/>
            <person name="Wang X."/>
            <person name="Canaguier A."/>
            <person name="Chauveau A."/>
            <person name="Berard A."/>
            <person name="Deniot G."/>
            <person name="Guan M."/>
            <person name="Liu Z."/>
            <person name="Sun F."/>
            <person name="Lim Y.P."/>
            <person name="Lyons E."/>
            <person name="Town C.D."/>
            <person name="Bancroft I."/>
            <person name="Wang X."/>
            <person name="Meng J."/>
            <person name="Ma J."/>
            <person name="Pires J.C."/>
            <person name="King G.J."/>
            <person name="Brunel D."/>
            <person name="Delourme R."/>
            <person name="Renard M."/>
            <person name="Aury J.M."/>
            <person name="Adams K.L."/>
            <person name="Batley J."/>
            <person name="Snowdon R.J."/>
            <person name="Tost J."/>
            <person name="Edwards D."/>
            <person name="Zhou Y."/>
            <person name="Hua W."/>
            <person name="Sharpe A.G."/>
            <person name="Paterson A.H."/>
            <person name="Guan C."/>
            <person name="Wincker P."/>
        </authorList>
    </citation>
    <scope>NUCLEOTIDE SEQUENCE [LARGE SCALE GENOMIC DNA]</scope>
    <source>
        <strain evidence="8">cv. Darmor-bzh</strain>
    </source>
</reference>
<dbReference type="OMA" id="KEFFPWM"/>
<evidence type="ECO:0000256" key="2">
    <source>
        <dbReference type="ARBA" id="ARBA00005581"/>
    </source>
</evidence>
<accession>A0A078H9K6</accession>
<proteinExistence type="inferred from homology"/>
<keyword evidence="3" id="KW-0713">Self-incompatibility</keyword>
<evidence type="ECO:0000313" key="7">
    <source>
        <dbReference type="EMBL" id="CDY34189.1"/>
    </source>
</evidence>
<name>A0A078H9K6_BRANA</name>
<dbReference type="Gramene" id="CDY34189">
    <property type="protein sequence ID" value="CDY34189"/>
    <property type="gene ID" value="GSBRNA2T00056174001"/>
</dbReference>
<dbReference type="EMBL" id="LK032330">
    <property type="protein sequence ID" value="CDY34189.1"/>
    <property type="molecule type" value="Genomic_DNA"/>
</dbReference>
<evidence type="ECO:0000256" key="5">
    <source>
        <dbReference type="ARBA" id="ARBA00022729"/>
    </source>
</evidence>
<feature type="signal peptide" evidence="6">
    <location>
        <begin position="1"/>
        <end position="20"/>
    </location>
</feature>
<dbReference type="SMR" id="A0A078H9K6"/>
<sequence length="135" mass="15622">MNYLIIFMLVIVMCFGFKESSGCAPNTLQFKNQVAPDHTISIGCTSNRDESKGITYVKFNGIYSFPVVESSRRIVWKCRITDQKNRNFVMLWRAYRGAYNARCGQIREYIADPKGLSLVKNKKPTKEFYPWTVSK</sequence>
<keyword evidence="8" id="KW-1185">Reference proteome</keyword>
<comment type="subcellular location">
    <subcellularLocation>
        <location evidence="1">Secreted</location>
    </subcellularLocation>
</comment>
<evidence type="ECO:0000256" key="3">
    <source>
        <dbReference type="ARBA" id="ARBA00022471"/>
    </source>
</evidence>